<keyword evidence="1" id="KW-0732">Signal</keyword>
<proteinExistence type="predicted"/>
<organism evidence="2 3">
    <name type="scientific">Prescottella soli</name>
    <dbReference type="NCBI Taxonomy" id="1543852"/>
    <lineage>
        <taxon>Bacteria</taxon>
        <taxon>Bacillati</taxon>
        <taxon>Actinomycetota</taxon>
        <taxon>Actinomycetes</taxon>
        <taxon>Mycobacteriales</taxon>
        <taxon>Nocardiaceae</taxon>
        <taxon>Prescottella</taxon>
    </lineage>
</organism>
<keyword evidence="3" id="KW-1185">Reference proteome</keyword>
<evidence type="ECO:0000256" key="1">
    <source>
        <dbReference type="SAM" id="SignalP"/>
    </source>
</evidence>
<reference evidence="2 3" key="1">
    <citation type="submission" date="2023-11" db="EMBL/GenBank/DDBJ databases">
        <authorList>
            <person name="Val-Calvo J."/>
            <person name="Scortti M."/>
            <person name="Vazquez-Boland J."/>
        </authorList>
    </citation>
    <scope>NUCLEOTIDE SEQUENCE [LARGE SCALE GENOMIC DNA]</scope>
    <source>
        <strain evidence="2 3">DSM 46662</strain>
    </source>
</reference>
<evidence type="ECO:0000313" key="3">
    <source>
        <dbReference type="Proteomes" id="UP001629744"/>
    </source>
</evidence>
<sequence>MNTAARRALVGAVAAVAIGSAAAAPAVAAPDPLAPITAIAAGAALGDVAAPQGLTTQTLIAARNAGFPIYEAIVTRDYPGPKTSSRLTEYRRVYDINVLSSPTVKFVGVGSVAPDTFWVVQGRAVTNPIVVNLHETWQENVGFPLMRWDNTPLKFTNSPLVQLPDGGPAAGVAFITDGTGSTSSSSASSSPS</sequence>
<dbReference type="RefSeq" id="WP_348604432.1">
    <property type="nucleotide sequence ID" value="NZ_CP157276.1"/>
</dbReference>
<dbReference type="Proteomes" id="UP001629744">
    <property type="component" value="Unassembled WGS sequence"/>
</dbReference>
<feature type="chain" id="PRO_5045931569" evidence="1">
    <location>
        <begin position="24"/>
        <end position="192"/>
    </location>
</feature>
<accession>A0ABW9FTQ2</accession>
<dbReference type="EMBL" id="JBDLNU010000002">
    <property type="protein sequence ID" value="MFM1728003.1"/>
    <property type="molecule type" value="Genomic_DNA"/>
</dbReference>
<evidence type="ECO:0000313" key="2">
    <source>
        <dbReference type="EMBL" id="MFM1728003.1"/>
    </source>
</evidence>
<comment type="caution">
    <text evidence="2">The sequence shown here is derived from an EMBL/GenBank/DDBJ whole genome shotgun (WGS) entry which is preliminary data.</text>
</comment>
<dbReference type="PROSITE" id="PS51318">
    <property type="entry name" value="TAT"/>
    <property type="match status" value="1"/>
</dbReference>
<name>A0ABW9FTQ2_9NOCA</name>
<protein>
    <submittedName>
        <fullName evidence="2">Uncharacterized protein</fullName>
    </submittedName>
</protein>
<feature type="signal peptide" evidence="1">
    <location>
        <begin position="1"/>
        <end position="23"/>
    </location>
</feature>
<gene>
    <name evidence="2" type="ORF">ABEU19_001472</name>
</gene>
<dbReference type="InterPro" id="IPR006311">
    <property type="entry name" value="TAT_signal"/>
</dbReference>